<keyword evidence="8" id="KW-1185">Reference proteome</keyword>
<dbReference type="EMBL" id="LYBM01000001">
    <property type="protein sequence ID" value="ODA36313.1"/>
    <property type="molecule type" value="Genomic_DNA"/>
</dbReference>
<comment type="caution">
    <text evidence="6">Lacks conserved residue(s) required for the propagation of feature annotation.</text>
</comment>
<dbReference type="RefSeq" id="WP_068898493.1">
    <property type="nucleotide sequence ID" value="NZ_JBHUIF010000002.1"/>
</dbReference>
<comment type="caution">
    <text evidence="7">The sequence shown here is derived from an EMBL/GenBank/DDBJ whole genome shotgun (WGS) entry which is preliminary data.</text>
</comment>
<keyword evidence="5 6" id="KW-0472">Membrane</keyword>
<evidence type="ECO:0000256" key="4">
    <source>
        <dbReference type="ARBA" id="ARBA00022989"/>
    </source>
</evidence>
<comment type="subcellular location">
    <subcellularLocation>
        <location evidence="1 6">Membrane</location>
        <topology evidence="1 6">Multi-pass membrane protein</topology>
    </subcellularLocation>
</comment>
<evidence type="ECO:0000313" key="7">
    <source>
        <dbReference type="EMBL" id="ODA36313.1"/>
    </source>
</evidence>
<dbReference type="GO" id="GO:0016020">
    <property type="term" value="C:membrane"/>
    <property type="evidence" value="ECO:0007669"/>
    <property type="project" value="UniProtKB-SubCell"/>
</dbReference>
<keyword evidence="4 6" id="KW-1133">Transmembrane helix</keyword>
<evidence type="ECO:0000256" key="5">
    <source>
        <dbReference type="ARBA" id="ARBA00023136"/>
    </source>
</evidence>
<dbReference type="InterPro" id="IPR001727">
    <property type="entry name" value="GDT1-like"/>
</dbReference>
<accession>A0A1C3ET86</accession>
<proteinExistence type="inferred from homology"/>
<feature type="transmembrane region" description="Helical" evidence="6">
    <location>
        <begin position="38"/>
        <end position="60"/>
    </location>
</feature>
<feature type="transmembrane region" description="Helical" evidence="6">
    <location>
        <begin position="67"/>
        <end position="85"/>
    </location>
</feature>
<evidence type="ECO:0000256" key="1">
    <source>
        <dbReference type="ARBA" id="ARBA00004141"/>
    </source>
</evidence>
<dbReference type="AlphaFoldDB" id="A0A1C3ET86"/>
<dbReference type="PANTHER" id="PTHR12608">
    <property type="entry name" value="TRANSMEMBRANE PROTEIN HTP-1 RELATED"/>
    <property type="match status" value="1"/>
</dbReference>
<dbReference type="OrthoDB" id="9801356at2"/>
<sequence length="185" mass="19968">MSVLALSLSSIALAEIGDKSQILSFILASRFRKPIPIILAISLATLINHAIAAWIGVAIAEYLSADTLRWLLVASFIVMASWIIIPDRFEENSRLSIASPFFSSFIAFFIAEIGDKTQVATTVLGAQFSQSLFTVIIGTTIGMLLVTVPVIVAGQFCAKALPLKIIRRTASVFFLSMALMAAFNP</sequence>
<dbReference type="PANTHER" id="PTHR12608:SF1">
    <property type="entry name" value="TRANSMEMBRANE PROTEIN 165"/>
    <property type="match status" value="1"/>
</dbReference>
<name>A0A1C3ET86_9GAMM</name>
<feature type="transmembrane region" description="Helical" evidence="6">
    <location>
        <begin position="132"/>
        <end position="153"/>
    </location>
</feature>
<dbReference type="Pfam" id="PF01169">
    <property type="entry name" value="GDT1"/>
    <property type="match status" value="2"/>
</dbReference>
<feature type="transmembrane region" description="Helical" evidence="6">
    <location>
        <begin position="165"/>
        <end position="183"/>
    </location>
</feature>
<dbReference type="Proteomes" id="UP000094936">
    <property type="component" value="Unassembled WGS sequence"/>
</dbReference>
<evidence type="ECO:0000256" key="6">
    <source>
        <dbReference type="RuleBase" id="RU365102"/>
    </source>
</evidence>
<evidence type="ECO:0000256" key="2">
    <source>
        <dbReference type="ARBA" id="ARBA00009190"/>
    </source>
</evidence>
<comment type="similarity">
    <text evidence="2 6">Belongs to the GDT1 family.</text>
</comment>
<keyword evidence="3 6" id="KW-0812">Transmembrane</keyword>
<evidence type="ECO:0000313" key="8">
    <source>
        <dbReference type="Proteomes" id="UP000094936"/>
    </source>
</evidence>
<evidence type="ECO:0000256" key="3">
    <source>
        <dbReference type="ARBA" id="ARBA00022692"/>
    </source>
</evidence>
<dbReference type="GO" id="GO:0046873">
    <property type="term" value="F:metal ion transmembrane transporter activity"/>
    <property type="evidence" value="ECO:0007669"/>
    <property type="project" value="InterPro"/>
</dbReference>
<protein>
    <recommendedName>
        <fullName evidence="6">GDT1 family protein</fullName>
    </recommendedName>
</protein>
<gene>
    <name evidence="7" type="ORF">A8L45_01110</name>
</gene>
<organism evidence="7 8">
    <name type="scientific">Veronia pacifica</name>
    <dbReference type="NCBI Taxonomy" id="1080227"/>
    <lineage>
        <taxon>Bacteria</taxon>
        <taxon>Pseudomonadati</taxon>
        <taxon>Pseudomonadota</taxon>
        <taxon>Gammaproteobacteria</taxon>
        <taxon>Vibrionales</taxon>
        <taxon>Vibrionaceae</taxon>
        <taxon>Veronia</taxon>
    </lineage>
</organism>
<reference evidence="7 8" key="1">
    <citation type="submission" date="2016-05" db="EMBL/GenBank/DDBJ databases">
        <title>Genomic Taxonomy of the Vibrionaceae.</title>
        <authorList>
            <person name="Gomez-Gil B."/>
            <person name="Enciso-Ibarra J."/>
        </authorList>
    </citation>
    <scope>NUCLEOTIDE SEQUENCE [LARGE SCALE GENOMIC DNA]</scope>
    <source>
        <strain evidence="7 8">CAIM 1920</strain>
    </source>
</reference>